<dbReference type="Proteomes" id="UP000239485">
    <property type="component" value="Unassembled WGS sequence"/>
</dbReference>
<dbReference type="EMBL" id="PTJD01000002">
    <property type="protein sequence ID" value="PPK97980.1"/>
    <property type="molecule type" value="Genomic_DNA"/>
</dbReference>
<sequence>MQDAHEVLQWARKHAEGRTPVVYVEALDDGQLGLLRLHGADPNAAAPEPGPERMASAKG</sequence>
<gene>
    <name evidence="2" type="ORF">CLV92_102131</name>
</gene>
<keyword evidence="3" id="KW-1185">Reference proteome</keyword>
<comment type="caution">
    <text evidence="2">The sequence shown here is derived from an EMBL/GenBank/DDBJ whole genome shotgun (WGS) entry which is preliminary data.</text>
</comment>
<name>A0A2S6IUN2_9ACTN</name>
<dbReference type="AlphaFoldDB" id="A0A2S6IUN2"/>
<reference evidence="2 3" key="1">
    <citation type="submission" date="2018-02" db="EMBL/GenBank/DDBJ databases">
        <title>Genomic Encyclopedia of Archaeal and Bacterial Type Strains, Phase II (KMG-II): from individual species to whole genera.</title>
        <authorList>
            <person name="Goeker M."/>
        </authorList>
    </citation>
    <scope>NUCLEOTIDE SEQUENCE [LARGE SCALE GENOMIC DNA]</scope>
    <source>
        <strain evidence="2 3">DSM 22857</strain>
    </source>
</reference>
<accession>A0A2S6IUN2</accession>
<evidence type="ECO:0000313" key="3">
    <source>
        <dbReference type="Proteomes" id="UP000239485"/>
    </source>
</evidence>
<proteinExistence type="predicted"/>
<evidence type="ECO:0000256" key="1">
    <source>
        <dbReference type="SAM" id="MobiDB-lite"/>
    </source>
</evidence>
<feature type="region of interest" description="Disordered" evidence="1">
    <location>
        <begin position="40"/>
        <end position="59"/>
    </location>
</feature>
<evidence type="ECO:0000313" key="2">
    <source>
        <dbReference type="EMBL" id="PPK97980.1"/>
    </source>
</evidence>
<organism evidence="2 3">
    <name type="scientific">Kineococcus xinjiangensis</name>
    <dbReference type="NCBI Taxonomy" id="512762"/>
    <lineage>
        <taxon>Bacteria</taxon>
        <taxon>Bacillati</taxon>
        <taxon>Actinomycetota</taxon>
        <taxon>Actinomycetes</taxon>
        <taxon>Kineosporiales</taxon>
        <taxon>Kineosporiaceae</taxon>
        <taxon>Kineococcus</taxon>
    </lineage>
</organism>
<protein>
    <submittedName>
        <fullName evidence="2">Uncharacterized protein</fullName>
    </submittedName>
</protein>